<dbReference type="EMBL" id="CP003349">
    <property type="protein sequence ID" value="AFD07662.1"/>
    <property type="molecule type" value="Genomic_DNA"/>
</dbReference>
<dbReference type="InterPro" id="IPR032508">
    <property type="entry name" value="FecR_C"/>
</dbReference>
<dbReference type="GO" id="GO:0016989">
    <property type="term" value="F:sigma factor antagonist activity"/>
    <property type="evidence" value="ECO:0007669"/>
    <property type="project" value="TreeGrafter"/>
</dbReference>
<dbReference type="STRING" id="929556.Solca_2628"/>
<dbReference type="FunFam" id="2.60.120.1440:FF:000001">
    <property type="entry name" value="Putative anti-sigma factor"/>
    <property type="match status" value="1"/>
</dbReference>
<gene>
    <name evidence="4" type="ordered locus">Solca_2628</name>
</gene>
<keyword evidence="1" id="KW-0812">Transmembrane</keyword>
<dbReference type="PIRSF" id="PIRSF018266">
    <property type="entry name" value="FecR"/>
    <property type="match status" value="1"/>
</dbReference>
<evidence type="ECO:0000259" key="3">
    <source>
        <dbReference type="Pfam" id="PF16344"/>
    </source>
</evidence>
<evidence type="ECO:0000313" key="4">
    <source>
        <dbReference type="EMBL" id="AFD07662.1"/>
    </source>
</evidence>
<evidence type="ECO:0000256" key="1">
    <source>
        <dbReference type="SAM" id="Phobius"/>
    </source>
</evidence>
<dbReference type="PANTHER" id="PTHR30273:SF2">
    <property type="entry name" value="PROTEIN FECR"/>
    <property type="match status" value="1"/>
</dbReference>
<dbReference type="HOGENOM" id="CLU_050192_1_0_10"/>
<keyword evidence="5" id="KW-1185">Reference proteome</keyword>
<feature type="domain" description="FecR protein" evidence="2">
    <location>
        <begin position="177"/>
        <end position="270"/>
    </location>
</feature>
<dbReference type="eggNOG" id="COG3712">
    <property type="taxonomic scope" value="Bacteria"/>
</dbReference>
<evidence type="ECO:0000313" key="5">
    <source>
        <dbReference type="Proteomes" id="UP000007590"/>
    </source>
</evidence>
<name>H8KUW2_SOLCM</name>
<keyword evidence="1" id="KW-0472">Membrane</keyword>
<dbReference type="Pfam" id="PF04773">
    <property type="entry name" value="FecR"/>
    <property type="match status" value="1"/>
</dbReference>
<keyword evidence="1" id="KW-1133">Transmembrane helix</keyword>
<dbReference type="RefSeq" id="WP_014680889.1">
    <property type="nucleotide sequence ID" value="NC_017770.1"/>
</dbReference>
<protein>
    <submittedName>
        <fullName evidence="4">Fe2+-dicitrate sensor, membrane component</fullName>
    </submittedName>
</protein>
<feature type="transmembrane region" description="Helical" evidence="1">
    <location>
        <begin position="93"/>
        <end position="109"/>
    </location>
</feature>
<dbReference type="Gene3D" id="2.60.120.1440">
    <property type="match status" value="1"/>
</dbReference>
<dbReference type="InterPro" id="IPR012373">
    <property type="entry name" value="Ferrdict_sens_TM"/>
</dbReference>
<dbReference type="KEGG" id="scn:Solca_2628"/>
<accession>H8KUW2</accession>
<dbReference type="Pfam" id="PF16344">
    <property type="entry name" value="FecR_C"/>
    <property type="match status" value="1"/>
</dbReference>
<dbReference type="OrthoDB" id="1099963at2"/>
<dbReference type="AlphaFoldDB" id="H8KUW2"/>
<dbReference type="Gene3D" id="3.55.50.30">
    <property type="match status" value="1"/>
</dbReference>
<evidence type="ECO:0000259" key="2">
    <source>
        <dbReference type="Pfam" id="PF04773"/>
    </source>
</evidence>
<reference evidence="4" key="1">
    <citation type="submission" date="2012-02" db="EMBL/GenBank/DDBJ databases">
        <title>The complete genome of Solitalea canadensis DSM 3403.</title>
        <authorList>
            <consortium name="US DOE Joint Genome Institute (JGI-PGF)"/>
            <person name="Lucas S."/>
            <person name="Copeland A."/>
            <person name="Lapidus A."/>
            <person name="Glavina del Rio T."/>
            <person name="Dalin E."/>
            <person name="Tice H."/>
            <person name="Bruce D."/>
            <person name="Goodwin L."/>
            <person name="Pitluck S."/>
            <person name="Peters L."/>
            <person name="Ovchinnikova G."/>
            <person name="Lu M."/>
            <person name="Kyrpides N."/>
            <person name="Mavromatis K."/>
            <person name="Ivanova N."/>
            <person name="Brettin T."/>
            <person name="Detter J.C."/>
            <person name="Han C."/>
            <person name="Larimer F."/>
            <person name="Land M."/>
            <person name="Hauser L."/>
            <person name="Markowitz V."/>
            <person name="Cheng J.-F."/>
            <person name="Hugenholtz P."/>
            <person name="Woyke T."/>
            <person name="Wu D."/>
            <person name="Spring S."/>
            <person name="Schroeder M."/>
            <person name="Kopitz M."/>
            <person name="Brambilla E."/>
            <person name="Klenk H.-P."/>
            <person name="Eisen J.A."/>
        </authorList>
    </citation>
    <scope>NUCLEOTIDE SEQUENCE</scope>
    <source>
        <strain evidence="4">DSM 3403</strain>
    </source>
</reference>
<dbReference type="InterPro" id="IPR006860">
    <property type="entry name" value="FecR"/>
</dbReference>
<dbReference type="Proteomes" id="UP000007590">
    <property type="component" value="Chromosome"/>
</dbReference>
<feature type="domain" description="Protein FecR C-terminal" evidence="3">
    <location>
        <begin position="316"/>
        <end position="384"/>
    </location>
</feature>
<organism evidence="4 5">
    <name type="scientific">Solitalea canadensis (strain ATCC 29591 / DSM 3403 / JCM 21819 / LMG 8368 / NBRC 15130 / NCIMB 12057 / USAM 9D)</name>
    <name type="common">Flexibacter canadensis</name>
    <dbReference type="NCBI Taxonomy" id="929556"/>
    <lineage>
        <taxon>Bacteria</taxon>
        <taxon>Pseudomonadati</taxon>
        <taxon>Bacteroidota</taxon>
        <taxon>Sphingobacteriia</taxon>
        <taxon>Sphingobacteriales</taxon>
        <taxon>Sphingobacteriaceae</taxon>
        <taxon>Solitalea</taxon>
    </lineage>
</organism>
<dbReference type="PANTHER" id="PTHR30273">
    <property type="entry name" value="PERIPLASMIC SIGNAL SENSOR AND SIGMA FACTOR ACTIVATOR FECR-RELATED"/>
    <property type="match status" value="1"/>
</dbReference>
<sequence length="386" mass="43718">MTNQTFTNLRVSELLSRKVLGEITDEEMLELEQWRSVNAENQKFYQQFMQQAGLNKRLEQADALETEYHLNELMERIQIDGQSIRKMYSWQKYVAILAIPLMIGVVFYFKSKQKNPKESVVAVSKTPNGVILLTSEGKKINLDEVQKVDNGTIVSTSDDQELVYAKEGENATQMHTIVVPSQRDFKIVLSDGSIVWLNAGTTFTYPVEFSGKNREVTLDGEAFFEVKHNAQQPFLVKTNGVAVEDLGTSFNIKSYQKDSKVLTTLVSGKAKVVSTTDASQSAMLSPGYQSAYYVSSGQIDVKAVEINPVIAWKEGKFVFEHQRLEDIMNDISRWYGLEIDFANEGLKKLEFNGTISKSEPYDRIIQVLENTGKVKFRISQNKINVQ</sequence>
<proteinExistence type="predicted"/>